<protein>
    <submittedName>
        <fullName evidence="2">Uncharacterized protein</fullName>
    </submittedName>
</protein>
<keyword evidence="1" id="KW-1133">Transmembrane helix</keyword>
<reference evidence="2" key="2">
    <citation type="submission" date="2025-08" db="UniProtKB">
        <authorList>
            <consortium name="Ensembl"/>
        </authorList>
    </citation>
    <scope>IDENTIFICATION</scope>
</reference>
<keyword evidence="1" id="KW-0812">Transmembrane</keyword>
<proteinExistence type="predicted"/>
<dbReference type="OMA" id="LEFMICP"/>
<name>A0A8I5MY03_PAPAN</name>
<reference evidence="2 3" key="1">
    <citation type="submission" date="2012-03" db="EMBL/GenBank/DDBJ databases">
        <title>Whole Genome Assembly of Papio anubis.</title>
        <authorList>
            <person name="Liu Y.L."/>
            <person name="Abraham K.A."/>
            <person name="Akbar H.A."/>
            <person name="Ali S.A."/>
            <person name="Anosike U.A."/>
            <person name="Aqrawi P.A."/>
            <person name="Arias F.A."/>
            <person name="Attaway T.A."/>
            <person name="Awwad R.A."/>
            <person name="Babu C.B."/>
            <person name="Bandaranaike D.B."/>
            <person name="Battles P.B."/>
            <person name="Bell A.B."/>
            <person name="Beltran B.B."/>
            <person name="Berhane-Mersha D.B."/>
            <person name="Bess C.B."/>
            <person name="Bickham C.B."/>
            <person name="Bolden T.B."/>
            <person name="Carter K.C."/>
            <person name="Chau D.C."/>
            <person name="Chavez A.C."/>
            <person name="Clerc-Blankenburg K.C."/>
            <person name="Coyle M.C."/>
            <person name="Dao M.D."/>
            <person name="Davila M.L.D."/>
            <person name="Davy-Carroll L.D."/>
            <person name="Denson S.D."/>
            <person name="Dinh H.D."/>
            <person name="Fernandez S.F."/>
            <person name="Fernando P.F."/>
            <person name="Forbes L.F."/>
            <person name="Francis C.F."/>
            <person name="Francisco L.F."/>
            <person name="Fu Q.F."/>
            <person name="Garcia-Iii R.G."/>
            <person name="Garrett T.G."/>
            <person name="Gross S.G."/>
            <person name="Gubbala S.G."/>
            <person name="Hirani K.H."/>
            <person name="Hogues M.H."/>
            <person name="Hollins B.H."/>
            <person name="Jackson L.J."/>
            <person name="Javaid M.J."/>
            <person name="Jhangiani S.J."/>
            <person name="Johnson A.J."/>
            <person name="Johnson B.J."/>
            <person name="Jones J.J."/>
            <person name="Joshi V.J."/>
            <person name="Kalu J.K."/>
            <person name="Khan N.K."/>
            <person name="Korchina V.K."/>
            <person name="Kovar C.K."/>
            <person name="Lago L.L."/>
            <person name="Lara F.L."/>
            <person name="Le T.-K.L."/>
            <person name="Lee S.L."/>
            <person name="Legall-Iii F.L."/>
            <person name="Lemon S.L."/>
            <person name="Liu J.L."/>
            <person name="Liu Y.-S.L."/>
            <person name="Liyanage D.L."/>
            <person name="Lopez J.L."/>
            <person name="Lorensuhewa L.L."/>
            <person name="Mata R.M."/>
            <person name="Mathew T.M."/>
            <person name="Mercado C.M."/>
            <person name="Mercado I.M."/>
            <person name="Morales K.M."/>
            <person name="Morgan M.M."/>
            <person name="Munidasa M.M."/>
            <person name="Ngo D.N."/>
            <person name="Nguyen L.N."/>
            <person name="Nguyen T.N."/>
            <person name="Nguyen N.N."/>
            <person name="Obregon M.O."/>
            <person name="Okwuonu G.O."/>
            <person name="Ongeri F.O."/>
            <person name="Onwere C.O."/>
            <person name="Osifeso I.O."/>
            <person name="Parra A.P."/>
            <person name="Patil S.P."/>
            <person name="Perez A.P."/>
            <person name="Perez Y.P."/>
            <person name="Pham C.P."/>
            <person name="Pu L.-L.P."/>
            <person name="Puazo M.P."/>
            <person name="Quiroz J.Q."/>
            <person name="Rouhana J.R."/>
            <person name="Ruiz M.R."/>
            <person name="Ruiz S.-J.R."/>
            <person name="Saada N.S."/>
            <person name="Santibanez J.S."/>
            <person name="Scheel M.S."/>
            <person name="Schneider B.S."/>
            <person name="Simmons D.S."/>
            <person name="Sisson I.S."/>
            <person name="Tang L.-Y.T."/>
            <person name="Thornton R.T."/>
            <person name="Tisius J.T."/>
            <person name="Toledanes G.T."/>
            <person name="Trejos Z.T."/>
            <person name="Usmani K.U."/>
            <person name="Varghese R.V."/>
            <person name="Vattathil S.V."/>
            <person name="Vee V.V."/>
            <person name="Walker D.W."/>
            <person name="Weissenberger G.W."/>
            <person name="White C.W."/>
            <person name="Williams A.W."/>
            <person name="Woodworth J.W."/>
            <person name="Wright R.W."/>
            <person name="Zhu Y.Z."/>
            <person name="Han Y.H."/>
            <person name="Newsham I.N."/>
            <person name="Nazareth L.N."/>
            <person name="Worley K.W."/>
            <person name="Muzny D.M."/>
            <person name="Rogers J.R."/>
            <person name="Gibbs R.G."/>
        </authorList>
    </citation>
    <scope>NUCLEOTIDE SEQUENCE [LARGE SCALE GENOMIC DNA]</scope>
</reference>
<evidence type="ECO:0000256" key="1">
    <source>
        <dbReference type="SAM" id="Phobius"/>
    </source>
</evidence>
<organism evidence="2 3">
    <name type="scientific">Papio anubis</name>
    <name type="common">Olive baboon</name>
    <dbReference type="NCBI Taxonomy" id="9555"/>
    <lineage>
        <taxon>Eukaryota</taxon>
        <taxon>Metazoa</taxon>
        <taxon>Chordata</taxon>
        <taxon>Craniata</taxon>
        <taxon>Vertebrata</taxon>
        <taxon>Euteleostomi</taxon>
        <taxon>Mammalia</taxon>
        <taxon>Eutheria</taxon>
        <taxon>Euarchontoglires</taxon>
        <taxon>Primates</taxon>
        <taxon>Haplorrhini</taxon>
        <taxon>Catarrhini</taxon>
        <taxon>Cercopithecidae</taxon>
        <taxon>Cercopithecinae</taxon>
        <taxon>Papio</taxon>
    </lineage>
</organism>
<dbReference type="Ensembl" id="ENSPANT00000061950.1">
    <property type="protein sequence ID" value="ENSPANP00000050740.1"/>
    <property type="gene ID" value="ENSPANG00000038978.1"/>
</dbReference>
<dbReference type="Proteomes" id="UP000028761">
    <property type="component" value="Chromosome 3"/>
</dbReference>
<dbReference type="PANTHER" id="PTHR46254:SF6">
    <property type="entry name" value="HIGH MOBILITY GROUP AT-HOOK 2"/>
    <property type="match status" value="1"/>
</dbReference>
<dbReference type="AlphaFoldDB" id="A0A8I5MY03"/>
<evidence type="ECO:0000313" key="2">
    <source>
        <dbReference type="Ensembl" id="ENSPANP00000050740.1"/>
    </source>
</evidence>
<keyword evidence="3" id="KW-1185">Reference proteome</keyword>
<evidence type="ECO:0000313" key="3">
    <source>
        <dbReference type="Proteomes" id="UP000028761"/>
    </source>
</evidence>
<dbReference type="GeneTree" id="ENSGT00940000161627"/>
<accession>A0A8I5MY03</accession>
<feature type="transmembrane region" description="Helical" evidence="1">
    <location>
        <begin position="27"/>
        <end position="47"/>
    </location>
</feature>
<sequence length="134" mass="15708">IIYPLFSISSRSNNKCKQLSSPRRCSAYEVVILYSFTFFCFFFFFFFETESHSVTQAGVQWCDFSSLQPLPPRFKRFSCLSLPSSWDYRHVPPCPANFCIFSRDRVSPCWPGWSRYLEFMICPPRPPKVLGLQA</sequence>
<keyword evidence="1" id="KW-0472">Membrane</keyword>
<dbReference type="PANTHER" id="PTHR46254">
    <property type="entry name" value="PROTEIN GVQW1-RELATED"/>
    <property type="match status" value="1"/>
</dbReference>
<reference evidence="2" key="3">
    <citation type="submission" date="2025-09" db="UniProtKB">
        <authorList>
            <consortium name="Ensembl"/>
        </authorList>
    </citation>
    <scope>IDENTIFICATION</scope>
</reference>